<comment type="similarity">
    <text evidence="1">Belongs to the peptidase S10 family.</text>
</comment>
<keyword evidence="8" id="KW-1185">Reference proteome</keyword>
<dbReference type="InterPro" id="IPR029058">
    <property type="entry name" value="AB_hydrolase_fold"/>
</dbReference>
<evidence type="ECO:0000256" key="2">
    <source>
        <dbReference type="ARBA" id="ARBA00022645"/>
    </source>
</evidence>
<dbReference type="Gene3D" id="3.40.50.1820">
    <property type="entry name" value="alpha/beta hydrolase"/>
    <property type="match status" value="1"/>
</dbReference>
<dbReference type="HOGENOM" id="CLU_1620076_0_0_1"/>
<evidence type="ECO:0000313" key="7">
    <source>
        <dbReference type="EMBL" id="KIM20370.1"/>
    </source>
</evidence>
<keyword evidence="2" id="KW-0121">Carboxypeptidase</keyword>
<dbReference type="GO" id="GO:0006508">
    <property type="term" value="P:proteolysis"/>
    <property type="evidence" value="ECO:0007669"/>
    <property type="project" value="UniProtKB-KW"/>
</dbReference>
<keyword evidence="4" id="KW-0378">Hydrolase</keyword>
<dbReference type="Proteomes" id="UP000054097">
    <property type="component" value="Unassembled WGS sequence"/>
</dbReference>
<keyword evidence="5" id="KW-0325">Glycoprotein</keyword>
<dbReference type="AlphaFoldDB" id="A0A0C3A6V4"/>
<accession>A0A0C3A6V4</accession>
<name>A0A0C3A6V4_SERVB</name>
<reference evidence="7 8" key="1">
    <citation type="submission" date="2014-04" db="EMBL/GenBank/DDBJ databases">
        <authorList>
            <consortium name="DOE Joint Genome Institute"/>
            <person name="Kuo A."/>
            <person name="Zuccaro A."/>
            <person name="Kohler A."/>
            <person name="Nagy L.G."/>
            <person name="Floudas D."/>
            <person name="Copeland A."/>
            <person name="Barry K.W."/>
            <person name="Cichocki N."/>
            <person name="Veneault-Fourrey C."/>
            <person name="LaButti K."/>
            <person name="Lindquist E.A."/>
            <person name="Lipzen A."/>
            <person name="Lundell T."/>
            <person name="Morin E."/>
            <person name="Murat C."/>
            <person name="Sun H."/>
            <person name="Tunlid A."/>
            <person name="Henrissat B."/>
            <person name="Grigoriev I.V."/>
            <person name="Hibbett D.S."/>
            <person name="Martin F."/>
            <person name="Nordberg H.P."/>
            <person name="Cantor M.N."/>
            <person name="Hua S.X."/>
        </authorList>
    </citation>
    <scope>NUCLEOTIDE SEQUENCE [LARGE SCALE GENOMIC DNA]</scope>
    <source>
        <strain evidence="7 8">MAFF 305830</strain>
    </source>
</reference>
<sequence length="164" mass="18628">MASVITWRTGRSRSSSPPHKLRSVWPTVKQNGDYLSISDTKHLFFGYSEAKYNLADKPLVLWLNGEPACSSSCNIKKGEVACCKEVPWVVEWMNKEEVKSALGVPLGRKFEPPPCGSLYAEILPLIQGNFWWMFTLGGYQFAQEIRDAKTWPWYLHTLLMARAG</sequence>
<evidence type="ECO:0000256" key="3">
    <source>
        <dbReference type="ARBA" id="ARBA00022670"/>
    </source>
</evidence>
<dbReference type="STRING" id="933852.A0A0C3A6V4"/>
<keyword evidence="3" id="KW-0645">Protease</keyword>
<proteinExistence type="inferred from homology"/>
<dbReference type="InterPro" id="IPR001563">
    <property type="entry name" value="Peptidase_S10"/>
</dbReference>
<dbReference type="OrthoDB" id="443318at2759"/>
<dbReference type="SUPFAM" id="SSF53474">
    <property type="entry name" value="alpha/beta-Hydrolases"/>
    <property type="match status" value="1"/>
</dbReference>
<evidence type="ECO:0000256" key="4">
    <source>
        <dbReference type="ARBA" id="ARBA00022801"/>
    </source>
</evidence>
<feature type="region of interest" description="Disordered" evidence="6">
    <location>
        <begin position="1"/>
        <end position="21"/>
    </location>
</feature>
<reference evidence="8" key="2">
    <citation type="submission" date="2015-01" db="EMBL/GenBank/DDBJ databases">
        <title>Evolutionary Origins and Diversification of the Mycorrhizal Mutualists.</title>
        <authorList>
            <consortium name="DOE Joint Genome Institute"/>
            <consortium name="Mycorrhizal Genomics Consortium"/>
            <person name="Kohler A."/>
            <person name="Kuo A."/>
            <person name="Nagy L.G."/>
            <person name="Floudas D."/>
            <person name="Copeland A."/>
            <person name="Barry K.W."/>
            <person name="Cichocki N."/>
            <person name="Veneault-Fourrey C."/>
            <person name="LaButti K."/>
            <person name="Lindquist E.A."/>
            <person name="Lipzen A."/>
            <person name="Lundell T."/>
            <person name="Morin E."/>
            <person name="Murat C."/>
            <person name="Riley R."/>
            <person name="Ohm R."/>
            <person name="Sun H."/>
            <person name="Tunlid A."/>
            <person name="Henrissat B."/>
            <person name="Grigoriev I.V."/>
            <person name="Hibbett D.S."/>
            <person name="Martin F."/>
        </authorList>
    </citation>
    <scope>NUCLEOTIDE SEQUENCE [LARGE SCALE GENOMIC DNA]</scope>
    <source>
        <strain evidence="8">MAFF 305830</strain>
    </source>
</reference>
<evidence type="ECO:0000256" key="6">
    <source>
        <dbReference type="SAM" id="MobiDB-lite"/>
    </source>
</evidence>
<evidence type="ECO:0000256" key="1">
    <source>
        <dbReference type="ARBA" id="ARBA00009431"/>
    </source>
</evidence>
<dbReference type="EMBL" id="KN824440">
    <property type="protein sequence ID" value="KIM20370.1"/>
    <property type="molecule type" value="Genomic_DNA"/>
</dbReference>
<dbReference type="Pfam" id="PF00450">
    <property type="entry name" value="Peptidase_S10"/>
    <property type="match status" value="1"/>
</dbReference>
<evidence type="ECO:0000256" key="5">
    <source>
        <dbReference type="ARBA" id="ARBA00023180"/>
    </source>
</evidence>
<dbReference type="GO" id="GO:0004185">
    <property type="term" value="F:serine-type carboxypeptidase activity"/>
    <property type="evidence" value="ECO:0007669"/>
    <property type="project" value="InterPro"/>
</dbReference>
<evidence type="ECO:0000313" key="8">
    <source>
        <dbReference type="Proteomes" id="UP000054097"/>
    </source>
</evidence>
<protein>
    <submittedName>
        <fullName evidence="7">Uncharacterized protein</fullName>
    </submittedName>
</protein>
<organism evidence="7 8">
    <name type="scientific">Serendipita vermifera MAFF 305830</name>
    <dbReference type="NCBI Taxonomy" id="933852"/>
    <lineage>
        <taxon>Eukaryota</taxon>
        <taxon>Fungi</taxon>
        <taxon>Dikarya</taxon>
        <taxon>Basidiomycota</taxon>
        <taxon>Agaricomycotina</taxon>
        <taxon>Agaricomycetes</taxon>
        <taxon>Sebacinales</taxon>
        <taxon>Serendipitaceae</taxon>
        <taxon>Serendipita</taxon>
    </lineage>
</organism>
<gene>
    <name evidence="7" type="ORF">M408DRAFT_13042</name>
</gene>